<dbReference type="Proteomes" id="UP001447188">
    <property type="component" value="Unassembled WGS sequence"/>
</dbReference>
<feature type="compositionally biased region" description="Basic and acidic residues" evidence="1">
    <location>
        <begin position="390"/>
        <end position="399"/>
    </location>
</feature>
<proteinExistence type="predicted"/>
<comment type="caution">
    <text evidence="3">The sequence shown here is derived from an EMBL/GenBank/DDBJ whole genome shotgun (WGS) entry which is preliminary data.</text>
</comment>
<protein>
    <submittedName>
        <fullName evidence="3">Uncharacterized protein</fullName>
    </submittedName>
</protein>
<keyword evidence="2" id="KW-0812">Transmembrane</keyword>
<keyword evidence="4" id="KW-1185">Reference proteome</keyword>
<gene>
    <name evidence="3" type="ORF">Q9L58_005822</name>
</gene>
<name>A0ABR3GH46_9PEZI</name>
<reference evidence="3 4" key="1">
    <citation type="submission" date="2024-02" db="EMBL/GenBank/DDBJ databases">
        <title>Discinaceae phylogenomics.</title>
        <authorList>
            <person name="Dirks A.C."/>
            <person name="James T.Y."/>
        </authorList>
    </citation>
    <scope>NUCLEOTIDE SEQUENCE [LARGE SCALE GENOMIC DNA]</scope>
    <source>
        <strain evidence="3 4">ACD0624</strain>
    </source>
</reference>
<organism evidence="3 4">
    <name type="scientific">Discina gigas</name>
    <dbReference type="NCBI Taxonomy" id="1032678"/>
    <lineage>
        <taxon>Eukaryota</taxon>
        <taxon>Fungi</taxon>
        <taxon>Dikarya</taxon>
        <taxon>Ascomycota</taxon>
        <taxon>Pezizomycotina</taxon>
        <taxon>Pezizomycetes</taxon>
        <taxon>Pezizales</taxon>
        <taxon>Discinaceae</taxon>
        <taxon>Discina</taxon>
    </lineage>
</organism>
<feature type="transmembrane region" description="Helical" evidence="2">
    <location>
        <begin position="478"/>
        <end position="495"/>
    </location>
</feature>
<evidence type="ECO:0000313" key="3">
    <source>
        <dbReference type="EMBL" id="KAL0635256.1"/>
    </source>
</evidence>
<dbReference type="EMBL" id="JBBBZM010000074">
    <property type="protein sequence ID" value="KAL0635256.1"/>
    <property type="molecule type" value="Genomic_DNA"/>
</dbReference>
<sequence length="544" mass="61044">MQLPRRLPASFPLDLLRATTTLASALLLLPALLPYLADAFPLLARQATTITIGNNIIEADSRHVCVTPAPWTQIFSFFLTNYIARIATFKKTSGYEGSRDYLRTIVSLFVPFFGISQAASTIARGSRFLGKDELGRALHAGTLCVVQRKQTWRPKNGDVVRGCMIEAPKRSKKRRTSSTSSRDEAILHIQPPTMTEFTRPEKWKIQGQYSLPHGYSFAKLPPGTSLGAINPATDRSAVVVASSYGIVKSFTAALQILFSVFTLYSAYGSQIQKYGYAAFGFSVVPYTVMSFLNAIANMIEADYDTLFMVESEVMVEAFERTGEEFVGAVAAMIPAFDRNEWVDLKFRRHKERGLTAYELDLEDQETGRKWRVVNTDQQNNEEQQAAAEHMNTRDNHPAEGSEAEQLPLQPRDTSGCTRIVIPGAGQYQRKKQVVKKSNRFYNQSVTIIVISALIFPYIVLGALSKFERRQSTRRQRTFMMGWLVVGQIIGILDVAETKGGRKRWWRRVELGIKTVVVLMGFAFSIGGFMEAGYMMRDTGFCFNL</sequence>
<evidence type="ECO:0000256" key="2">
    <source>
        <dbReference type="SAM" id="Phobius"/>
    </source>
</evidence>
<feature type="transmembrane region" description="Helical" evidence="2">
    <location>
        <begin position="445"/>
        <end position="466"/>
    </location>
</feature>
<keyword evidence="2" id="KW-1133">Transmembrane helix</keyword>
<accession>A0ABR3GH46</accession>
<evidence type="ECO:0000256" key="1">
    <source>
        <dbReference type="SAM" id="MobiDB-lite"/>
    </source>
</evidence>
<feature type="transmembrane region" description="Helical" evidence="2">
    <location>
        <begin position="515"/>
        <end position="535"/>
    </location>
</feature>
<evidence type="ECO:0000313" key="4">
    <source>
        <dbReference type="Proteomes" id="UP001447188"/>
    </source>
</evidence>
<keyword evidence="2" id="KW-0472">Membrane</keyword>
<feature type="region of interest" description="Disordered" evidence="1">
    <location>
        <begin position="381"/>
        <end position="409"/>
    </location>
</feature>